<feature type="transmembrane region" description="Helical" evidence="10">
    <location>
        <begin position="138"/>
        <end position="161"/>
    </location>
</feature>
<dbReference type="InterPro" id="IPR048254">
    <property type="entry name" value="CDP_ALCOHOL_P_TRANSF_CS"/>
</dbReference>
<feature type="compositionally biased region" description="Basic residues" evidence="9">
    <location>
        <begin position="296"/>
        <end position="306"/>
    </location>
</feature>
<name>A0A9K3LN17_9STRA</name>
<reference evidence="11" key="1">
    <citation type="journal article" date="2021" name="Sci. Rep.">
        <title>Diploid genomic architecture of Nitzschia inconspicua, an elite biomass production diatom.</title>
        <authorList>
            <person name="Oliver A."/>
            <person name="Podell S."/>
            <person name="Pinowska A."/>
            <person name="Traller J.C."/>
            <person name="Smith S.R."/>
            <person name="McClure R."/>
            <person name="Beliaev A."/>
            <person name="Bohutskyi P."/>
            <person name="Hill E.A."/>
            <person name="Rabines A."/>
            <person name="Zheng H."/>
            <person name="Allen L.Z."/>
            <person name="Kuo A."/>
            <person name="Grigoriev I.V."/>
            <person name="Allen A.E."/>
            <person name="Hazlebeck D."/>
            <person name="Allen E.E."/>
        </authorList>
    </citation>
    <scope>NUCLEOTIDE SEQUENCE</scope>
    <source>
        <strain evidence="11">Hildebrandi</strain>
    </source>
</reference>
<protein>
    <submittedName>
        <fullName evidence="11">Phosphatidylglycerophosphate synthase</fullName>
    </submittedName>
</protein>
<keyword evidence="5" id="KW-0443">Lipid metabolism</keyword>
<accession>A0A9K3LN17</accession>
<dbReference type="GO" id="GO:0008654">
    <property type="term" value="P:phospholipid biosynthetic process"/>
    <property type="evidence" value="ECO:0007669"/>
    <property type="project" value="InterPro"/>
</dbReference>
<feature type="compositionally biased region" description="Low complexity" evidence="9">
    <location>
        <begin position="280"/>
        <end position="295"/>
    </location>
</feature>
<comment type="subcellular location">
    <subcellularLocation>
        <location evidence="1">Membrane</location>
        <topology evidence="1">Multi-pass membrane protein</topology>
    </subcellularLocation>
</comment>
<evidence type="ECO:0000256" key="2">
    <source>
        <dbReference type="ARBA" id="ARBA00022679"/>
    </source>
</evidence>
<evidence type="ECO:0000256" key="6">
    <source>
        <dbReference type="ARBA" id="ARBA00023136"/>
    </source>
</evidence>
<dbReference type="AlphaFoldDB" id="A0A9K3LN17"/>
<feature type="transmembrane region" description="Helical" evidence="10">
    <location>
        <begin position="38"/>
        <end position="58"/>
    </location>
</feature>
<keyword evidence="7" id="KW-1208">Phospholipid metabolism</keyword>
<feature type="transmembrane region" description="Helical" evidence="10">
    <location>
        <begin position="70"/>
        <end position="88"/>
    </location>
</feature>
<proteinExistence type="inferred from homology"/>
<feature type="transmembrane region" description="Helical" evidence="10">
    <location>
        <begin position="182"/>
        <end position="212"/>
    </location>
</feature>
<evidence type="ECO:0000256" key="5">
    <source>
        <dbReference type="ARBA" id="ARBA00023098"/>
    </source>
</evidence>
<feature type="region of interest" description="Disordered" evidence="9">
    <location>
        <begin position="262"/>
        <end position="306"/>
    </location>
</feature>
<evidence type="ECO:0000313" key="12">
    <source>
        <dbReference type="Proteomes" id="UP000693970"/>
    </source>
</evidence>
<dbReference type="GO" id="GO:0016780">
    <property type="term" value="F:phosphotransferase activity, for other substituted phosphate groups"/>
    <property type="evidence" value="ECO:0007669"/>
    <property type="project" value="InterPro"/>
</dbReference>
<keyword evidence="2 8" id="KW-0808">Transferase</keyword>
<keyword evidence="12" id="KW-1185">Reference proteome</keyword>
<dbReference type="OrthoDB" id="10251079at2759"/>
<dbReference type="PANTHER" id="PTHR15362">
    <property type="entry name" value="PHOSPHATIDYLINOSITOL SYNTHASE"/>
    <property type="match status" value="1"/>
</dbReference>
<keyword evidence="6 10" id="KW-0472">Membrane</keyword>
<evidence type="ECO:0000256" key="9">
    <source>
        <dbReference type="SAM" id="MobiDB-lite"/>
    </source>
</evidence>
<dbReference type="GO" id="GO:0016020">
    <property type="term" value="C:membrane"/>
    <property type="evidence" value="ECO:0007669"/>
    <property type="project" value="UniProtKB-SubCell"/>
</dbReference>
<dbReference type="EMBL" id="JAGRRH010000010">
    <property type="protein sequence ID" value="KAG7363786.1"/>
    <property type="molecule type" value="Genomic_DNA"/>
</dbReference>
<evidence type="ECO:0000256" key="8">
    <source>
        <dbReference type="RuleBase" id="RU003750"/>
    </source>
</evidence>
<evidence type="ECO:0000256" key="4">
    <source>
        <dbReference type="ARBA" id="ARBA00022989"/>
    </source>
</evidence>
<evidence type="ECO:0000256" key="10">
    <source>
        <dbReference type="SAM" id="Phobius"/>
    </source>
</evidence>
<feature type="region of interest" description="Disordered" evidence="9">
    <location>
        <begin position="1"/>
        <end position="29"/>
    </location>
</feature>
<evidence type="ECO:0000256" key="7">
    <source>
        <dbReference type="ARBA" id="ARBA00023264"/>
    </source>
</evidence>
<evidence type="ECO:0000256" key="1">
    <source>
        <dbReference type="ARBA" id="ARBA00004141"/>
    </source>
</evidence>
<gene>
    <name evidence="11" type="ORF">IV203_027147</name>
</gene>
<dbReference type="Proteomes" id="UP000693970">
    <property type="component" value="Unassembled WGS sequence"/>
</dbReference>
<dbReference type="Pfam" id="PF01066">
    <property type="entry name" value="CDP-OH_P_transf"/>
    <property type="match status" value="1"/>
</dbReference>
<keyword evidence="3 10" id="KW-0812">Transmembrane</keyword>
<keyword evidence="4 10" id="KW-1133">Transmembrane helix</keyword>
<sequence length="306" mass="34314">MTTTTTTPTPTTTTRTPAHRNDHPNRRRRRERIRGRRLAVPLYVPNLMGYTRILLAFWGLYESQTGCPILASWIWLLSASLDLLDGIVARRFDQCSALGVLLDIAADNILRTCLWMAASLSSISTSDDKNNNKSSMVLVMIATAIISLEWITMICTQLHAASVTTTTSSRHWKDGRTRQDPWWIRLIFANGFRTPLGVLCIGGLFGSGYLAYAQSQPQLATMIPHFVVFRNVSFIGRGVAMLAELWLCGRYLSHVIANDDAGNHSSEDDDDAVAVPNDHQQQQQRNSSNNNNNNNSKRRNHTKKCK</sequence>
<evidence type="ECO:0000313" key="11">
    <source>
        <dbReference type="EMBL" id="KAG7363786.1"/>
    </source>
</evidence>
<dbReference type="InterPro" id="IPR000462">
    <property type="entry name" value="CDP-OH_P_trans"/>
</dbReference>
<comment type="similarity">
    <text evidence="8">Belongs to the CDP-alcohol phosphatidyltransferase class-I family.</text>
</comment>
<dbReference type="PANTHER" id="PTHR15362:SF13">
    <property type="entry name" value="SI:CH1073-145M9.1"/>
    <property type="match status" value="1"/>
</dbReference>
<evidence type="ECO:0000256" key="3">
    <source>
        <dbReference type="ARBA" id="ARBA00022692"/>
    </source>
</evidence>
<comment type="caution">
    <text evidence="11">The sequence shown here is derived from an EMBL/GenBank/DDBJ whole genome shotgun (WGS) entry which is preliminary data.</text>
</comment>
<feature type="compositionally biased region" description="Low complexity" evidence="9">
    <location>
        <begin position="1"/>
        <end position="16"/>
    </location>
</feature>
<dbReference type="PROSITE" id="PS00379">
    <property type="entry name" value="CDP_ALCOHOL_P_TRANSF"/>
    <property type="match status" value="1"/>
</dbReference>
<organism evidence="11 12">
    <name type="scientific">Nitzschia inconspicua</name>
    <dbReference type="NCBI Taxonomy" id="303405"/>
    <lineage>
        <taxon>Eukaryota</taxon>
        <taxon>Sar</taxon>
        <taxon>Stramenopiles</taxon>
        <taxon>Ochrophyta</taxon>
        <taxon>Bacillariophyta</taxon>
        <taxon>Bacillariophyceae</taxon>
        <taxon>Bacillariophycidae</taxon>
        <taxon>Bacillariales</taxon>
        <taxon>Bacillariaceae</taxon>
        <taxon>Nitzschia</taxon>
    </lineage>
</organism>
<reference evidence="11" key="2">
    <citation type="submission" date="2021-04" db="EMBL/GenBank/DDBJ databases">
        <authorList>
            <person name="Podell S."/>
        </authorList>
    </citation>
    <scope>NUCLEOTIDE SEQUENCE</scope>
    <source>
        <strain evidence="11">Hildebrandi</strain>
    </source>
</reference>